<proteinExistence type="predicted"/>
<organism evidence="1">
    <name type="scientific">Candidatus Phytoplasma australasiaticum subsp. australasiaticum</name>
    <dbReference type="NCBI Taxonomy" id="2832407"/>
    <lineage>
        <taxon>Bacteria</taxon>
        <taxon>Bacillati</taxon>
        <taxon>Mycoplasmatota</taxon>
        <taxon>Mollicutes</taxon>
        <taxon>Acholeplasmatales</taxon>
        <taxon>Acholeplasmataceae</taxon>
        <taxon>Candidatus Phytoplasma</taxon>
        <taxon>16SrII (Peanut WB group)</taxon>
        <taxon>Candidatus Phytoplasma australasiaticum</taxon>
    </lineage>
</organism>
<sequence>MTCDNDLGLILNKIVTALEIHHNQNFKGNIYGGCIISDYNNNLFTRYRPIGFSLARMNLLLKIKNYFVLMSKIKNFVFQH</sequence>
<name>A0A7S7G0K1_9MOLU</name>
<dbReference type="AlphaFoldDB" id="A0A7S7G0K1"/>
<dbReference type="EMBL" id="CP060385">
    <property type="protein sequence ID" value="QOX89316.1"/>
    <property type="molecule type" value="Genomic_DNA"/>
</dbReference>
<evidence type="ECO:0000313" key="1">
    <source>
        <dbReference type="EMBL" id="QOX89316.1"/>
    </source>
</evidence>
<accession>A0A7S7G0K1</accession>
<reference evidence="1" key="1">
    <citation type="submission" date="2020-08" db="EMBL/GenBank/DDBJ databases">
        <title>Phytoplasma sp. strain PR08 associated with Phyllody Disease of Parthenium hysterophorus.</title>
        <authorList>
            <person name="Kirdat K."/>
            <person name="Tiwarekar B."/>
            <person name="Yadav A."/>
        </authorList>
    </citation>
    <scope>NUCLEOTIDE SEQUENCE [LARGE SCALE GENOMIC DNA]</scope>
    <source>
        <strain evidence="1">PR08</strain>
    </source>
</reference>
<protein>
    <submittedName>
        <fullName evidence="1">Uncharacterized protein</fullName>
    </submittedName>
</protein>
<gene>
    <name evidence="1" type="ORF">H7685_02415</name>
</gene>